<reference evidence="2" key="1">
    <citation type="journal article" date="2023" name="Nat. Plants">
        <title>Single-cell RNA sequencing provides a high-resolution roadmap for understanding the multicellular compartmentation of specialized metabolism.</title>
        <authorList>
            <person name="Sun S."/>
            <person name="Shen X."/>
            <person name="Li Y."/>
            <person name="Li Y."/>
            <person name="Wang S."/>
            <person name="Li R."/>
            <person name="Zhang H."/>
            <person name="Shen G."/>
            <person name="Guo B."/>
            <person name="Wei J."/>
            <person name="Xu J."/>
            <person name="St-Pierre B."/>
            <person name="Chen S."/>
            <person name="Sun C."/>
        </authorList>
    </citation>
    <scope>NUCLEOTIDE SEQUENCE [LARGE SCALE GENOMIC DNA]</scope>
</reference>
<keyword evidence="2" id="KW-1185">Reference proteome</keyword>
<comment type="caution">
    <text evidence="1">The sequence shown here is derived from an EMBL/GenBank/DDBJ whole genome shotgun (WGS) entry which is preliminary data.</text>
</comment>
<accession>A0ACC0C873</accession>
<dbReference type="EMBL" id="CM044701">
    <property type="protein sequence ID" value="KAI5681085.1"/>
    <property type="molecule type" value="Genomic_DNA"/>
</dbReference>
<organism evidence="1 2">
    <name type="scientific">Catharanthus roseus</name>
    <name type="common">Madagascar periwinkle</name>
    <name type="synonym">Vinca rosea</name>
    <dbReference type="NCBI Taxonomy" id="4058"/>
    <lineage>
        <taxon>Eukaryota</taxon>
        <taxon>Viridiplantae</taxon>
        <taxon>Streptophyta</taxon>
        <taxon>Embryophyta</taxon>
        <taxon>Tracheophyta</taxon>
        <taxon>Spermatophyta</taxon>
        <taxon>Magnoliopsida</taxon>
        <taxon>eudicotyledons</taxon>
        <taxon>Gunneridae</taxon>
        <taxon>Pentapetalae</taxon>
        <taxon>asterids</taxon>
        <taxon>lamiids</taxon>
        <taxon>Gentianales</taxon>
        <taxon>Apocynaceae</taxon>
        <taxon>Rauvolfioideae</taxon>
        <taxon>Vinceae</taxon>
        <taxon>Catharanthinae</taxon>
        <taxon>Catharanthus</taxon>
    </lineage>
</organism>
<evidence type="ECO:0000313" key="2">
    <source>
        <dbReference type="Proteomes" id="UP001060085"/>
    </source>
</evidence>
<evidence type="ECO:0000313" key="1">
    <source>
        <dbReference type="EMBL" id="KAI5681085.1"/>
    </source>
</evidence>
<sequence length="157" mass="18300">MVQDFGEKWIIETWVLLQGVVDAECPNMIEKLVITRFKQQERRTAARESFKIRMAELDNQHEIRTTKSLVKEGCPLENPDGPHTNTPSLLVLYSSTTWPYTLSNQVDERHWRASRKATQGVLENKNQEVVVKKEGRRNRKETVVQKLGQPKEERETL</sequence>
<gene>
    <name evidence="1" type="ORF">M9H77_02312</name>
</gene>
<dbReference type="Proteomes" id="UP001060085">
    <property type="component" value="Linkage Group LG01"/>
</dbReference>
<name>A0ACC0C873_CATRO</name>
<proteinExistence type="predicted"/>
<protein>
    <submittedName>
        <fullName evidence="1">Uncharacterized protein</fullName>
    </submittedName>
</protein>